<dbReference type="Proteomes" id="UP000190648">
    <property type="component" value="Unassembled WGS sequence"/>
</dbReference>
<evidence type="ECO:0000313" key="1">
    <source>
        <dbReference type="EMBL" id="OPJ72176.1"/>
    </source>
</evidence>
<reference evidence="1 2" key="1">
    <citation type="submission" date="2016-02" db="EMBL/GenBank/DDBJ databases">
        <title>Band-tailed pigeon sequencing and assembly.</title>
        <authorList>
            <person name="Soares A.E."/>
            <person name="Novak B.J."/>
            <person name="Rice E.S."/>
            <person name="O'Connell B."/>
            <person name="Chang D."/>
            <person name="Weber S."/>
            <person name="Shapiro B."/>
        </authorList>
    </citation>
    <scope>NUCLEOTIDE SEQUENCE [LARGE SCALE GENOMIC DNA]</scope>
    <source>
        <strain evidence="1">BTP2013</strain>
        <tissue evidence="1">Blood</tissue>
    </source>
</reference>
<organism evidence="1 2">
    <name type="scientific">Patagioenas fasciata monilis</name>
    <dbReference type="NCBI Taxonomy" id="372326"/>
    <lineage>
        <taxon>Eukaryota</taxon>
        <taxon>Metazoa</taxon>
        <taxon>Chordata</taxon>
        <taxon>Craniata</taxon>
        <taxon>Vertebrata</taxon>
        <taxon>Euteleostomi</taxon>
        <taxon>Archelosauria</taxon>
        <taxon>Archosauria</taxon>
        <taxon>Dinosauria</taxon>
        <taxon>Saurischia</taxon>
        <taxon>Theropoda</taxon>
        <taxon>Coelurosauria</taxon>
        <taxon>Aves</taxon>
        <taxon>Neognathae</taxon>
        <taxon>Neoaves</taxon>
        <taxon>Columbimorphae</taxon>
        <taxon>Columbiformes</taxon>
        <taxon>Columbidae</taxon>
        <taxon>Patagioenas</taxon>
    </lineage>
</organism>
<dbReference type="AlphaFoldDB" id="A0A1V4JJ16"/>
<proteinExistence type="predicted"/>
<protein>
    <submittedName>
        <fullName evidence="1">Uncharacterized protein</fullName>
    </submittedName>
</protein>
<name>A0A1V4JJ16_PATFA</name>
<gene>
    <name evidence="1" type="ORF">AV530_011537</name>
</gene>
<evidence type="ECO:0000313" key="2">
    <source>
        <dbReference type="Proteomes" id="UP000190648"/>
    </source>
</evidence>
<dbReference type="EMBL" id="LSYS01007213">
    <property type="protein sequence ID" value="OPJ72176.1"/>
    <property type="molecule type" value="Genomic_DNA"/>
</dbReference>
<keyword evidence="2" id="KW-1185">Reference proteome</keyword>
<accession>A0A1V4JJ16</accession>
<sequence length="129" mass="14505">MRMTQPSSLPCKIKVTPLKWVCDSLEGRPVDSDNKLVLLSFREVPGVPKFATEGCTDHRFESIAVFGRCKFPQAADSIAVKPKALSALWLSETCDESQIGAAGGTQRWRLHQFCCRIPYQNHLRLCLLR</sequence>
<comment type="caution">
    <text evidence="1">The sequence shown here is derived from an EMBL/GenBank/DDBJ whole genome shotgun (WGS) entry which is preliminary data.</text>
</comment>